<name>A0A226GSQ9_9FLAO</name>
<evidence type="ECO:0000313" key="2">
    <source>
        <dbReference type="Proteomes" id="UP000198345"/>
    </source>
</evidence>
<organism evidence="1 2">
    <name type="scientific">Flavobacterium hercynium</name>
    <dbReference type="NCBI Taxonomy" id="387094"/>
    <lineage>
        <taxon>Bacteria</taxon>
        <taxon>Pseudomonadati</taxon>
        <taxon>Bacteroidota</taxon>
        <taxon>Flavobacteriia</taxon>
        <taxon>Flavobacteriales</taxon>
        <taxon>Flavobacteriaceae</taxon>
        <taxon>Flavobacterium</taxon>
    </lineage>
</organism>
<sequence length="225" mass="25781">MNLEDIKKLKVATEKLTKWETTGQAFGHFENIKSKPKGDNIYEFFCCMKIIKDLQKNYNIELIPTSKGEYIFPESPAQKNGWAYFTIEPKNKTLNSYQICFGTNIKLSSSPKTTCAPDISFQGINSGNNPDENDVELIMDAKFKKNRDTKFSITTIREFATMIIDLKTDKALLTDIQFNDFKNMKSNCLISNGQVIDKHEQYCKNKNILQVGSFVYDNTKYDVIG</sequence>
<dbReference type="AlphaFoldDB" id="A0A226GSQ9"/>
<evidence type="ECO:0000313" key="1">
    <source>
        <dbReference type="EMBL" id="OXA84955.1"/>
    </source>
</evidence>
<proteinExistence type="predicted"/>
<dbReference type="OrthoDB" id="662670at2"/>
<keyword evidence="2" id="KW-1185">Reference proteome</keyword>
<dbReference type="EMBL" id="MUGW01000054">
    <property type="protein sequence ID" value="OXA84955.1"/>
    <property type="molecule type" value="Genomic_DNA"/>
</dbReference>
<gene>
    <name evidence="1" type="ORF">B0A66_20050</name>
</gene>
<dbReference type="RefSeq" id="WP_089051635.1">
    <property type="nucleotide sequence ID" value="NZ_FXTV01000019.1"/>
</dbReference>
<protein>
    <submittedName>
        <fullName evidence="1">Uncharacterized protein</fullName>
    </submittedName>
</protein>
<accession>A0A226GSQ9</accession>
<reference evidence="1 2" key="1">
    <citation type="submission" date="2016-11" db="EMBL/GenBank/DDBJ databases">
        <title>Whole genomes of Flavobacteriaceae.</title>
        <authorList>
            <person name="Stine C."/>
            <person name="Li C."/>
            <person name="Tadesse D."/>
        </authorList>
    </citation>
    <scope>NUCLEOTIDE SEQUENCE [LARGE SCALE GENOMIC DNA]</scope>
    <source>
        <strain evidence="1 2">DSM 18292</strain>
    </source>
</reference>
<comment type="caution">
    <text evidence="1">The sequence shown here is derived from an EMBL/GenBank/DDBJ whole genome shotgun (WGS) entry which is preliminary data.</text>
</comment>
<dbReference type="Proteomes" id="UP000198345">
    <property type="component" value="Unassembled WGS sequence"/>
</dbReference>